<gene>
    <name evidence="2" type="ORF">PVAP13_2KG089000</name>
</gene>
<sequence length="301" mass="34369">MLEKENIVYKKPTKKSMGEDINFYCLMCAAPVKNLRGNHSLPHVRSTIVPDVCLMFEPMDSKTETEADERLGMELEPSAAPAAPRQNQVTTNAPIPDQISMDIQTDSQSSVPSSTTVVTTNGPSHILTSVQCYATLRSQVLRICHENSERIMQWFEAYINQGQVYKEVARLKEELENARSEKTVAFERAKVLEERLKEQTERLQTESKQSQETEAARSEVLREYRALKYEMTKKNEELSSLKDNITMIEKRRIEVEQRNSGISCIRKSLTVRISRLKDISTTIKLGHFQHLLGHIDALGRI</sequence>
<comment type="caution">
    <text evidence="2">The sequence shown here is derived from an EMBL/GenBank/DDBJ whole genome shotgun (WGS) entry which is preliminary data.</text>
</comment>
<organism evidence="2 3">
    <name type="scientific">Panicum virgatum</name>
    <name type="common">Blackwell switchgrass</name>
    <dbReference type="NCBI Taxonomy" id="38727"/>
    <lineage>
        <taxon>Eukaryota</taxon>
        <taxon>Viridiplantae</taxon>
        <taxon>Streptophyta</taxon>
        <taxon>Embryophyta</taxon>
        <taxon>Tracheophyta</taxon>
        <taxon>Spermatophyta</taxon>
        <taxon>Magnoliopsida</taxon>
        <taxon>Liliopsida</taxon>
        <taxon>Poales</taxon>
        <taxon>Poaceae</taxon>
        <taxon>PACMAD clade</taxon>
        <taxon>Panicoideae</taxon>
        <taxon>Panicodae</taxon>
        <taxon>Paniceae</taxon>
        <taxon>Panicinae</taxon>
        <taxon>Panicum</taxon>
        <taxon>Panicum sect. Hiantes</taxon>
    </lineage>
</organism>
<accession>A0A8T0W338</accession>
<dbReference type="AlphaFoldDB" id="A0A8T0W338"/>
<evidence type="ECO:0000313" key="2">
    <source>
        <dbReference type="EMBL" id="KAG2640376.1"/>
    </source>
</evidence>
<reference evidence="2" key="1">
    <citation type="submission" date="2020-05" db="EMBL/GenBank/DDBJ databases">
        <title>WGS assembly of Panicum virgatum.</title>
        <authorList>
            <person name="Lovell J.T."/>
            <person name="Jenkins J."/>
            <person name="Shu S."/>
            <person name="Juenger T.E."/>
            <person name="Schmutz J."/>
        </authorList>
    </citation>
    <scope>NUCLEOTIDE SEQUENCE</scope>
    <source>
        <strain evidence="2">AP13</strain>
    </source>
</reference>
<keyword evidence="3" id="KW-1185">Reference proteome</keyword>
<evidence type="ECO:0000256" key="1">
    <source>
        <dbReference type="SAM" id="Coils"/>
    </source>
</evidence>
<keyword evidence="1" id="KW-0175">Coiled coil</keyword>
<dbReference type="EMBL" id="CM029039">
    <property type="protein sequence ID" value="KAG2640376.1"/>
    <property type="molecule type" value="Genomic_DNA"/>
</dbReference>
<protein>
    <submittedName>
        <fullName evidence="2">Uncharacterized protein</fullName>
    </submittedName>
</protein>
<name>A0A8T0W338_PANVG</name>
<feature type="coiled-coil region" evidence="1">
    <location>
        <begin position="161"/>
        <end position="258"/>
    </location>
</feature>
<evidence type="ECO:0000313" key="3">
    <source>
        <dbReference type="Proteomes" id="UP000823388"/>
    </source>
</evidence>
<dbReference type="Gene3D" id="1.20.920.20">
    <property type="match status" value="1"/>
</dbReference>
<dbReference type="Proteomes" id="UP000823388">
    <property type="component" value="Chromosome 2K"/>
</dbReference>
<proteinExistence type="predicted"/>